<feature type="region of interest" description="Disordered" evidence="1">
    <location>
        <begin position="1"/>
        <end position="32"/>
    </location>
</feature>
<gene>
    <name evidence="2" type="ORF">TCDM_10730</name>
</gene>
<name>V5B6Q2_TRYCR</name>
<dbReference type="AlphaFoldDB" id="V5B6Q2"/>
<comment type="caution">
    <text evidence="2">The sequence shown here is derived from an EMBL/GenBank/DDBJ whole genome shotgun (WGS) entry which is preliminary data.</text>
</comment>
<reference evidence="2 3" key="1">
    <citation type="journal article" date="2014" name="Genome Announc.">
        <title>Trypanosoma cruzi Clone Dm28c Draft Genome Sequence.</title>
        <authorList>
            <person name="Grisard E.C."/>
            <person name="Teixeira S.M."/>
            <person name="de Almeida L.G."/>
            <person name="Stoco P.H."/>
            <person name="Gerber A.L."/>
            <person name="Talavera-Lopez C."/>
            <person name="Lima O.C."/>
            <person name="Andersson B."/>
            <person name="de Vasconcelos A.T."/>
        </authorList>
    </citation>
    <scope>NUCLEOTIDE SEQUENCE [LARGE SCALE GENOMIC DNA]</scope>
    <source>
        <strain evidence="2 3">Dm28c</strain>
    </source>
</reference>
<feature type="compositionally biased region" description="Polar residues" evidence="1">
    <location>
        <begin position="143"/>
        <end position="157"/>
    </location>
</feature>
<dbReference type="VEuPathDB" id="TriTrypDB:TCDM_10730"/>
<dbReference type="Proteomes" id="UP000017861">
    <property type="component" value="Unassembled WGS sequence"/>
</dbReference>
<accession>V5B6Q2</accession>
<feature type="region of interest" description="Disordered" evidence="1">
    <location>
        <begin position="143"/>
        <end position="179"/>
    </location>
</feature>
<proteinExistence type="predicted"/>
<evidence type="ECO:0000256" key="1">
    <source>
        <dbReference type="SAM" id="MobiDB-lite"/>
    </source>
</evidence>
<protein>
    <submittedName>
        <fullName evidence="2">Uncharacterized protein</fullName>
    </submittedName>
</protein>
<evidence type="ECO:0000313" key="2">
    <source>
        <dbReference type="EMBL" id="ESS61662.1"/>
    </source>
</evidence>
<dbReference type="EMBL" id="AYLP01000257">
    <property type="protein sequence ID" value="ESS61662.1"/>
    <property type="molecule type" value="Genomic_DNA"/>
</dbReference>
<organism evidence="2 3">
    <name type="scientific">Trypanosoma cruzi Dm28c</name>
    <dbReference type="NCBI Taxonomy" id="1416333"/>
    <lineage>
        <taxon>Eukaryota</taxon>
        <taxon>Discoba</taxon>
        <taxon>Euglenozoa</taxon>
        <taxon>Kinetoplastea</taxon>
        <taxon>Metakinetoplastina</taxon>
        <taxon>Trypanosomatida</taxon>
        <taxon>Trypanosomatidae</taxon>
        <taxon>Trypanosoma</taxon>
        <taxon>Schizotrypanum</taxon>
    </lineage>
</organism>
<evidence type="ECO:0000313" key="3">
    <source>
        <dbReference type="Proteomes" id="UP000017861"/>
    </source>
</evidence>
<sequence length="379" mass="41096">MPADDVTSGGTPPMISGQTIIGMGGHKKQQRRQQQEQPSLSLCCLREVNIPPATADRAIVTLHARCGCVNTSCSLQRLERCLTPSTKCIGVGRACAVREDHSDVRVTESQHVCCDVVAWHLHTHTQRLHPSLLCPPSAGVATHTGSSKITSPSTIQNQHRHPSPRKDLSCQHGPPVALPSMPKHSTVHALIFLACSQPLGSHIPRWADIHKSTPQKATVIAQALAMSVCACMDRLLTRAGRQPAAGALVPVHRLQHGKRKWPIPDALIPTSSTNTLVASRHSSAHPGMPKSDVELSASNATIPHTCRLLQRRHTNHKKHPPHVIRTSFRHTATRQTEVFVTTMHLLTQTHSPCTTHGSSSHAVKQIFFGSVLSTCCSGK</sequence>